<evidence type="ECO:0000313" key="4">
    <source>
        <dbReference type="Proteomes" id="UP000754883"/>
    </source>
</evidence>
<gene>
    <name evidence="3" type="ORF">CBYS24578_00005245</name>
</gene>
<dbReference type="AlphaFoldDB" id="A0A9N9ULD0"/>
<sequence>MACMPRSGWNAWRYHMAEKSPAVQPTRHRRVLTPARFHVALELQKSRLSAEGVGALADLQVEVAAVLLQEEEGTGTVLLLHFGRDWQDRIAGTGFLDRLGDMGERGYEAERTCRERVDREVRKRCAMIVCSIVVSPQSGDNQMGSNIEGEECDWKATPRDNTRPIAELWRMQSMTSLKEIEYLRQAIALAREALEAGDDPFGSVLVDPTTDQVLQADRNRTVTGAQDLSSPEAGKPDATLHPELTLARWAQLNLSAEQRARAVMYTSGEHCAMCAAAHAYCGLGRIVYATSTEQYGQWRRENGVAGGKVAPLSIREVAPGVAVEGPVLELADEVRALHVQRWAAKRK</sequence>
<dbReference type="OrthoDB" id="408702at2759"/>
<dbReference type="Gene3D" id="3.40.140.10">
    <property type="entry name" value="Cytidine Deaminase, domain 2"/>
    <property type="match status" value="1"/>
</dbReference>
<feature type="domain" description="CMP/dCMP-type deaminase" evidence="2">
    <location>
        <begin position="177"/>
        <end position="309"/>
    </location>
</feature>
<comment type="caution">
    <text evidence="3">The sequence shown here is derived from an EMBL/GenBank/DDBJ whole genome shotgun (WGS) entry which is preliminary data.</text>
</comment>
<organism evidence="3 4">
    <name type="scientific">Clonostachys byssicola</name>
    <dbReference type="NCBI Taxonomy" id="160290"/>
    <lineage>
        <taxon>Eukaryota</taxon>
        <taxon>Fungi</taxon>
        <taxon>Dikarya</taxon>
        <taxon>Ascomycota</taxon>
        <taxon>Pezizomycotina</taxon>
        <taxon>Sordariomycetes</taxon>
        <taxon>Hypocreomycetidae</taxon>
        <taxon>Hypocreales</taxon>
        <taxon>Bionectriaceae</taxon>
        <taxon>Clonostachys</taxon>
    </lineage>
</organism>
<reference evidence="3" key="1">
    <citation type="submission" date="2021-10" db="EMBL/GenBank/DDBJ databases">
        <authorList>
            <person name="Piombo E."/>
        </authorList>
    </citation>
    <scope>NUCLEOTIDE SEQUENCE</scope>
</reference>
<evidence type="ECO:0000313" key="3">
    <source>
        <dbReference type="EMBL" id="CAG9989551.1"/>
    </source>
</evidence>
<dbReference type="Proteomes" id="UP000754883">
    <property type="component" value="Unassembled WGS sequence"/>
</dbReference>
<protein>
    <recommendedName>
        <fullName evidence="2">CMP/dCMP-type deaminase domain-containing protein</fullName>
    </recommendedName>
</protein>
<keyword evidence="4" id="KW-1185">Reference proteome</keyword>
<evidence type="ECO:0000259" key="2">
    <source>
        <dbReference type="PROSITE" id="PS51747"/>
    </source>
</evidence>
<dbReference type="GO" id="GO:0052717">
    <property type="term" value="F:tRNA-specific adenosine-34 deaminase activity"/>
    <property type="evidence" value="ECO:0007669"/>
    <property type="project" value="UniProtKB-EC"/>
</dbReference>
<proteinExistence type="predicted"/>
<dbReference type="InterPro" id="IPR016193">
    <property type="entry name" value="Cytidine_deaminase-like"/>
</dbReference>
<dbReference type="GO" id="GO:0002100">
    <property type="term" value="P:tRNA wobble adenosine to inosine editing"/>
    <property type="evidence" value="ECO:0007669"/>
    <property type="project" value="InterPro"/>
</dbReference>
<dbReference type="InterPro" id="IPR002125">
    <property type="entry name" value="CMP_dCMP_dom"/>
</dbReference>
<dbReference type="GO" id="GO:0046872">
    <property type="term" value="F:metal ion binding"/>
    <property type="evidence" value="ECO:0007669"/>
    <property type="project" value="UniProtKB-KW"/>
</dbReference>
<dbReference type="EMBL" id="CABFNO020001467">
    <property type="protein sequence ID" value="CAG9989551.1"/>
    <property type="molecule type" value="Genomic_DNA"/>
</dbReference>
<dbReference type="Pfam" id="PF14437">
    <property type="entry name" value="MafB19-deam"/>
    <property type="match status" value="1"/>
</dbReference>
<dbReference type="PANTHER" id="PTHR11079">
    <property type="entry name" value="CYTOSINE DEAMINASE FAMILY MEMBER"/>
    <property type="match status" value="1"/>
</dbReference>
<dbReference type="PANTHER" id="PTHR11079:SF179">
    <property type="entry name" value="TRNA(ADENINE(34)) DEAMINASE, CHLOROPLASTIC"/>
    <property type="match status" value="1"/>
</dbReference>
<feature type="region of interest" description="Disordered" evidence="1">
    <location>
        <begin position="217"/>
        <end position="238"/>
    </location>
</feature>
<dbReference type="InterPro" id="IPR058535">
    <property type="entry name" value="MafB19-deam"/>
</dbReference>
<name>A0A9N9ULD0_9HYPO</name>
<accession>A0A9N9ULD0</accession>
<dbReference type="SUPFAM" id="SSF53927">
    <property type="entry name" value="Cytidine deaminase-like"/>
    <property type="match status" value="1"/>
</dbReference>
<dbReference type="PROSITE" id="PS51747">
    <property type="entry name" value="CYT_DCMP_DEAMINASES_2"/>
    <property type="match status" value="1"/>
</dbReference>
<evidence type="ECO:0000256" key="1">
    <source>
        <dbReference type="SAM" id="MobiDB-lite"/>
    </source>
</evidence>